<dbReference type="Gene3D" id="3.40.50.2300">
    <property type="match status" value="2"/>
</dbReference>
<evidence type="ECO:0000313" key="5">
    <source>
        <dbReference type="EMBL" id="GID56909.1"/>
    </source>
</evidence>
<dbReference type="InterPro" id="IPR025997">
    <property type="entry name" value="SBP_2_dom"/>
</dbReference>
<comment type="subcellular location">
    <subcellularLocation>
        <location evidence="1">Cell envelope</location>
    </subcellularLocation>
</comment>
<dbReference type="SUPFAM" id="SSF53822">
    <property type="entry name" value="Periplasmic binding protein-like I"/>
    <property type="match status" value="1"/>
</dbReference>
<dbReference type="InterPro" id="IPR050555">
    <property type="entry name" value="Bact_Solute-Bind_Prot2"/>
</dbReference>
<accession>A0ABQ3XEI9</accession>
<dbReference type="RefSeq" id="WP_203798941.1">
    <property type="nucleotide sequence ID" value="NZ_BAAAQE010000094.1"/>
</dbReference>
<protein>
    <submittedName>
        <fullName evidence="5">Sugar ABC transporter substrate-binding protein</fullName>
    </submittedName>
</protein>
<dbReference type="Pfam" id="PF13407">
    <property type="entry name" value="Peripla_BP_4"/>
    <property type="match status" value="1"/>
</dbReference>
<organism evidence="5 6">
    <name type="scientific">Actinoplanes couchii</name>
    <dbReference type="NCBI Taxonomy" id="403638"/>
    <lineage>
        <taxon>Bacteria</taxon>
        <taxon>Bacillati</taxon>
        <taxon>Actinomycetota</taxon>
        <taxon>Actinomycetes</taxon>
        <taxon>Micromonosporales</taxon>
        <taxon>Micromonosporaceae</taxon>
        <taxon>Actinoplanes</taxon>
    </lineage>
</organism>
<dbReference type="Proteomes" id="UP000612282">
    <property type="component" value="Unassembled WGS sequence"/>
</dbReference>
<dbReference type="PANTHER" id="PTHR30036">
    <property type="entry name" value="D-XYLOSE-BINDING PERIPLASMIC PROTEIN"/>
    <property type="match status" value="1"/>
</dbReference>
<evidence type="ECO:0000256" key="3">
    <source>
        <dbReference type="SAM" id="SignalP"/>
    </source>
</evidence>
<gene>
    <name evidence="5" type="ORF">Aco03nite_053130</name>
</gene>
<keyword evidence="6" id="KW-1185">Reference proteome</keyword>
<sequence length="373" mass="39724">MRKSLMALVAAGLLTSVTVTACDSGGTEGATGSDNATLGTSGKVTGTDGVAVILPDTTSSTRWVNDDPKYLQAAFDASGVPAQIFNAEGDEEEFKRIARTALDRGFKVLVIVNLSAASGKAVIADAHARGVPVIDYDRLTLNGAADYYVSFDNEEVGRLQAEGLMNCLKQKNVDSPVIAELNGSQSDNNAYLFKDGYDKVLNSYYDNASAIKGPDQFVPGWDEDNAREIFELMIKQYPNVDGVLAANDGLGNAAIEVLKSKGRNGKVPVTGQDATVKGLQNILTGDQCMTVYKDTKAEADAAAKLAIGLYKKEKQNVTAKIKDPDSGLYIPFVKLEPKAINRANIKSIVDVYVDAATLCTAAYRKACQNAGIR</sequence>
<name>A0ABQ3XEI9_9ACTN</name>
<evidence type="ECO:0000259" key="4">
    <source>
        <dbReference type="Pfam" id="PF13407"/>
    </source>
</evidence>
<feature type="domain" description="Periplasmic binding protein" evidence="4">
    <location>
        <begin position="53"/>
        <end position="313"/>
    </location>
</feature>
<dbReference type="PANTHER" id="PTHR30036:SF1">
    <property type="entry name" value="D-XYLOSE-BINDING PERIPLASMIC PROTEIN"/>
    <property type="match status" value="1"/>
</dbReference>
<dbReference type="PROSITE" id="PS51257">
    <property type="entry name" value="PROKAR_LIPOPROTEIN"/>
    <property type="match status" value="1"/>
</dbReference>
<keyword evidence="2 3" id="KW-0732">Signal</keyword>
<evidence type="ECO:0000313" key="6">
    <source>
        <dbReference type="Proteomes" id="UP000612282"/>
    </source>
</evidence>
<evidence type="ECO:0000256" key="2">
    <source>
        <dbReference type="ARBA" id="ARBA00022729"/>
    </source>
</evidence>
<reference evidence="5 6" key="1">
    <citation type="submission" date="2021-01" db="EMBL/GenBank/DDBJ databases">
        <title>Whole genome shotgun sequence of Actinoplanes couchii NBRC 106145.</title>
        <authorList>
            <person name="Komaki H."/>
            <person name="Tamura T."/>
        </authorList>
    </citation>
    <scope>NUCLEOTIDE SEQUENCE [LARGE SCALE GENOMIC DNA]</scope>
    <source>
        <strain evidence="5 6">NBRC 106145</strain>
    </source>
</reference>
<feature type="signal peptide" evidence="3">
    <location>
        <begin position="1"/>
        <end position="21"/>
    </location>
</feature>
<dbReference type="EMBL" id="BOMG01000064">
    <property type="protein sequence ID" value="GID56909.1"/>
    <property type="molecule type" value="Genomic_DNA"/>
</dbReference>
<evidence type="ECO:0000256" key="1">
    <source>
        <dbReference type="ARBA" id="ARBA00004196"/>
    </source>
</evidence>
<comment type="caution">
    <text evidence="5">The sequence shown here is derived from an EMBL/GenBank/DDBJ whole genome shotgun (WGS) entry which is preliminary data.</text>
</comment>
<feature type="chain" id="PRO_5046770572" evidence="3">
    <location>
        <begin position="22"/>
        <end position="373"/>
    </location>
</feature>
<proteinExistence type="predicted"/>
<dbReference type="InterPro" id="IPR028082">
    <property type="entry name" value="Peripla_BP_I"/>
</dbReference>